<accession>A0A8C4QUI7</accession>
<dbReference type="PANTHER" id="PTHR32261">
    <property type="entry name" value="CALCIUM HOMEOSTASIS MODULATOR PROTEIN"/>
    <property type="match status" value="1"/>
</dbReference>
<keyword evidence="3" id="KW-0813">Transport</keyword>
<keyword evidence="5 9" id="KW-1133">Transmembrane helix</keyword>
<evidence type="ECO:0000256" key="3">
    <source>
        <dbReference type="ARBA" id="ARBA00022448"/>
    </source>
</evidence>
<evidence type="ECO:0000256" key="8">
    <source>
        <dbReference type="ARBA" id="ARBA00023303"/>
    </source>
</evidence>
<dbReference type="PANTHER" id="PTHR32261:SF1">
    <property type="entry name" value="CALCIUM HOMEOSTASIS MODULATOR PROTEIN"/>
    <property type="match status" value="1"/>
</dbReference>
<feature type="transmembrane region" description="Helical" evidence="9">
    <location>
        <begin position="20"/>
        <end position="39"/>
    </location>
</feature>
<comment type="subcellular location">
    <subcellularLocation>
        <location evidence="1">Membrane</location>
        <topology evidence="1">Multi-pass membrane protein</topology>
    </subcellularLocation>
</comment>
<proteinExistence type="inferred from homology"/>
<evidence type="ECO:0000313" key="11">
    <source>
        <dbReference type="Proteomes" id="UP000694388"/>
    </source>
</evidence>
<evidence type="ECO:0000313" key="10">
    <source>
        <dbReference type="Ensembl" id="ENSEBUP00000019569.1"/>
    </source>
</evidence>
<protein>
    <submittedName>
        <fullName evidence="10">Uncharacterized protein</fullName>
    </submittedName>
</protein>
<organism evidence="10 11">
    <name type="scientific">Eptatretus burgeri</name>
    <name type="common">Inshore hagfish</name>
    <dbReference type="NCBI Taxonomy" id="7764"/>
    <lineage>
        <taxon>Eukaryota</taxon>
        <taxon>Metazoa</taxon>
        <taxon>Chordata</taxon>
        <taxon>Craniata</taxon>
        <taxon>Vertebrata</taxon>
        <taxon>Cyclostomata</taxon>
        <taxon>Myxini</taxon>
        <taxon>Myxiniformes</taxon>
        <taxon>Myxinidae</taxon>
        <taxon>Eptatretinae</taxon>
        <taxon>Eptatretus</taxon>
    </lineage>
</organism>
<evidence type="ECO:0000256" key="9">
    <source>
        <dbReference type="SAM" id="Phobius"/>
    </source>
</evidence>
<reference evidence="10" key="1">
    <citation type="submission" date="2025-08" db="UniProtKB">
        <authorList>
            <consortium name="Ensembl"/>
        </authorList>
    </citation>
    <scope>IDENTIFICATION</scope>
</reference>
<keyword evidence="11" id="KW-1185">Reference proteome</keyword>
<dbReference type="GeneTree" id="ENSGT01030000234610"/>
<keyword evidence="4 9" id="KW-0812">Transmembrane</keyword>
<evidence type="ECO:0000256" key="6">
    <source>
        <dbReference type="ARBA" id="ARBA00023065"/>
    </source>
</evidence>
<evidence type="ECO:0000256" key="1">
    <source>
        <dbReference type="ARBA" id="ARBA00004141"/>
    </source>
</evidence>
<sequence>MDENVLQTVIKLLQNRSDAIISGLLALFTFGGHELFSVVVIDCPCAPTQNLIYGVIVFTIPTLILFLLGLLVNNHMARLLTGCVRRRPRLRLCSCLSICGEILSRSAIAPITWVIAALIRGSYFQCAGVLSRMPCTDLIKDPNIPAETVEFLREELMRRMDFQSQLVGWSLLAVSTSLFFLLNILAMCFSPISLMQLTYWKFYLKVERGLFNNAAQLDVRVLSGGGSAFVSCRYLMSHLLVYVCDEASTSGIRSIVGDGQCFVFLV</sequence>
<evidence type="ECO:0000256" key="2">
    <source>
        <dbReference type="ARBA" id="ARBA00008497"/>
    </source>
</evidence>
<feature type="transmembrane region" description="Helical" evidence="9">
    <location>
        <begin position="166"/>
        <end position="189"/>
    </location>
</feature>
<dbReference type="GO" id="GO:1904669">
    <property type="term" value="P:ATP export"/>
    <property type="evidence" value="ECO:0007669"/>
    <property type="project" value="UniProtKB-ARBA"/>
</dbReference>
<feature type="transmembrane region" description="Helical" evidence="9">
    <location>
        <begin position="51"/>
        <end position="72"/>
    </location>
</feature>
<dbReference type="Ensembl" id="ENSEBUT00000020145.1">
    <property type="protein sequence ID" value="ENSEBUP00000019569.1"/>
    <property type="gene ID" value="ENSEBUG00000012150.1"/>
</dbReference>
<keyword evidence="8" id="KW-0407">Ion channel</keyword>
<evidence type="ECO:0000256" key="4">
    <source>
        <dbReference type="ARBA" id="ARBA00022692"/>
    </source>
</evidence>
<dbReference type="AlphaFoldDB" id="A0A8C4QUI7"/>
<keyword evidence="7 9" id="KW-0472">Membrane</keyword>
<name>A0A8C4QUI7_EPTBU</name>
<dbReference type="InterPro" id="IPR029569">
    <property type="entry name" value="CALHM"/>
</dbReference>
<keyword evidence="6" id="KW-0406">Ion transport</keyword>
<dbReference type="OMA" id="CRYLMSH"/>
<comment type="similarity">
    <text evidence="2">Belongs to the CALHM family.</text>
</comment>
<dbReference type="Proteomes" id="UP000694388">
    <property type="component" value="Unplaced"/>
</dbReference>
<evidence type="ECO:0000256" key="7">
    <source>
        <dbReference type="ARBA" id="ARBA00023136"/>
    </source>
</evidence>
<dbReference type="GO" id="GO:0005886">
    <property type="term" value="C:plasma membrane"/>
    <property type="evidence" value="ECO:0007669"/>
    <property type="project" value="TreeGrafter"/>
</dbReference>
<dbReference type="GO" id="GO:0005261">
    <property type="term" value="F:monoatomic cation channel activity"/>
    <property type="evidence" value="ECO:0007669"/>
    <property type="project" value="TreeGrafter"/>
</dbReference>
<dbReference type="Pfam" id="PF14798">
    <property type="entry name" value="Ca_hom_mod"/>
    <property type="match status" value="1"/>
</dbReference>
<evidence type="ECO:0000256" key="5">
    <source>
        <dbReference type="ARBA" id="ARBA00022989"/>
    </source>
</evidence>
<reference evidence="10" key="2">
    <citation type="submission" date="2025-09" db="UniProtKB">
        <authorList>
            <consortium name="Ensembl"/>
        </authorList>
    </citation>
    <scope>IDENTIFICATION</scope>
</reference>